<dbReference type="EMBL" id="PDCK01000040">
    <property type="protein sequence ID" value="PRQ47864.1"/>
    <property type="molecule type" value="Genomic_DNA"/>
</dbReference>
<protein>
    <submittedName>
        <fullName evidence="2">Putative powdery mildew resistance protein, RPW8</fullName>
    </submittedName>
</protein>
<dbReference type="PROSITE" id="PS51153">
    <property type="entry name" value="RPW8"/>
    <property type="match status" value="1"/>
</dbReference>
<reference evidence="2 3" key="1">
    <citation type="journal article" date="2018" name="Nat. Genet.">
        <title>The Rosa genome provides new insights in the design of modern roses.</title>
        <authorList>
            <person name="Bendahmane M."/>
        </authorList>
    </citation>
    <scope>NUCLEOTIDE SEQUENCE [LARGE SCALE GENOMIC DNA]</scope>
    <source>
        <strain evidence="3">cv. Old Blush</strain>
    </source>
</reference>
<evidence type="ECO:0000313" key="3">
    <source>
        <dbReference type="Proteomes" id="UP000238479"/>
    </source>
</evidence>
<evidence type="ECO:0000259" key="1">
    <source>
        <dbReference type="PROSITE" id="PS51153"/>
    </source>
</evidence>
<comment type="caution">
    <text evidence="2">The sequence shown here is derived from an EMBL/GenBank/DDBJ whole genome shotgun (WGS) entry which is preliminary data.</text>
</comment>
<feature type="domain" description="RPW8" evidence="1">
    <location>
        <begin position="1"/>
        <end position="112"/>
    </location>
</feature>
<evidence type="ECO:0000313" key="2">
    <source>
        <dbReference type="EMBL" id="PRQ47864.1"/>
    </source>
</evidence>
<name>A0A2P6RN80_ROSCH</name>
<keyword evidence="3" id="KW-1185">Reference proteome</keyword>
<dbReference type="InterPro" id="IPR008808">
    <property type="entry name" value="Powdery_mildew-R_dom"/>
</dbReference>
<dbReference type="Proteomes" id="UP000238479">
    <property type="component" value="Chromosome 2"/>
</dbReference>
<accession>A0A2P6RN80</accession>
<dbReference type="AlphaFoldDB" id="A0A2P6RN80"/>
<gene>
    <name evidence="2" type="ORF">RchiOBHm_Chr2g0104371</name>
</gene>
<dbReference type="Pfam" id="PF05659">
    <property type="entry name" value="RPW8"/>
    <property type="match status" value="1"/>
</dbReference>
<organism evidence="2 3">
    <name type="scientific">Rosa chinensis</name>
    <name type="common">China rose</name>
    <dbReference type="NCBI Taxonomy" id="74649"/>
    <lineage>
        <taxon>Eukaryota</taxon>
        <taxon>Viridiplantae</taxon>
        <taxon>Streptophyta</taxon>
        <taxon>Embryophyta</taxon>
        <taxon>Tracheophyta</taxon>
        <taxon>Spermatophyta</taxon>
        <taxon>Magnoliopsida</taxon>
        <taxon>eudicotyledons</taxon>
        <taxon>Gunneridae</taxon>
        <taxon>Pentapetalae</taxon>
        <taxon>rosids</taxon>
        <taxon>fabids</taxon>
        <taxon>Rosales</taxon>
        <taxon>Rosaceae</taxon>
        <taxon>Rosoideae</taxon>
        <taxon>Rosoideae incertae sedis</taxon>
        <taxon>Rosa</taxon>
    </lineage>
</organism>
<proteinExistence type="predicted"/>
<dbReference type="Gramene" id="PRQ47864">
    <property type="protein sequence ID" value="PRQ47864"/>
    <property type="gene ID" value="RchiOBHm_Chr2g0104371"/>
</dbReference>
<sequence>MAAVLAGGAVLGTVFSELYKGVQTLIRTSKHFKDLAKNIKLKLECLLPLIKQIEEQNMELGRSNQCTEKFKIEIVEGLELVQNCCKVGPLEISKQRNYIRELRELDGSLKNW</sequence>